<dbReference type="eggNOG" id="KOG0620">
    <property type="taxonomic scope" value="Eukaryota"/>
</dbReference>
<gene>
    <name evidence="3" type="ORF">DICPUDRAFT_50499</name>
</gene>
<sequence>MEESDNQHTNTTLTTTTTTTTTTTDTPIPPPPPPVTNTITTNKKGKVKEEFFKLDIIDLKNKDNEIIINDNILFIPAKPVVYVPLSIVFNNNTLIKKKHISECKWTVGDHDVTSKLDISEKAITYTPTRDQANMDLKIHMKLSPTITHEKESHGNFISKLFKSSSSGSVEEIIINYTHKILFENSRETLKIKESSNKENQFKIITFNILADLYVSDHYYSYLPPYALKWNTYRSHLLIPQILQYDADVACMQEVDTMYVQLFSEMNKKGYQHFPEYLDSKTNTPMQLKYREGCFIFFKKSRFNFIKGLPIDYRTIEQGNLIDTETVSKLMTDQIFKLVIGTHLHDSSHHVRHCLVLVEDKVTKEKMIFVSIHLYWGSYSVYQIQCVQIHLFSLILRKFIKDNKLDINIPIIICGDFNSSPDSSVYQYLTTGSMSNDDPNLTNSGQYPTASFSNTDTDNNSDESNDINSISHPFKLTSAYGLRPDGEPKFTTTTKAFCGNIDQIYVSDRFKVNTLLEVGEKQDYNILPSLSLASDHILLMSEVELNSK</sequence>
<dbReference type="InParanoid" id="F0ZYN8"/>
<dbReference type="InterPro" id="IPR050410">
    <property type="entry name" value="CCR4/nocturin_mRNA_transcr"/>
</dbReference>
<dbReference type="Pfam" id="PF03372">
    <property type="entry name" value="Exo_endo_phos"/>
    <property type="match status" value="1"/>
</dbReference>
<organism evidence="3 4">
    <name type="scientific">Dictyostelium purpureum</name>
    <name type="common">Slime mold</name>
    <dbReference type="NCBI Taxonomy" id="5786"/>
    <lineage>
        <taxon>Eukaryota</taxon>
        <taxon>Amoebozoa</taxon>
        <taxon>Evosea</taxon>
        <taxon>Eumycetozoa</taxon>
        <taxon>Dictyostelia</taxon>
        <taxon>Dictyosteliales</taxon>
        <taxon>Dictyosteliaceae</taxon>
        <taxon>Dictyostelium</taxon>
    </lineage>
</organism>
<name>F0ZYN8_DICPU</name>
<proteinExistence type="predicted"/>
<dbReference type="GO" id="GO:0003730">
    <property type="term" value="F:mRNA 3'-UTR binding"/>
    <property type="evidence" value="ECO:0000318"/>
    <property type="project" value="GO_Central"/>
</dbReference>
<dbReference type="GO" id="GO:0003824">
    <property type="term" value="F:catalytic activity"/>
    <property type="evidence" value="ECO:0007669"/>
    <property type="project" value="InterPro"/>
</dbReference>
<dbReference type="GeneID" id="10508322"/>
<dbReference type="Proteomes" id="UP000001064">
    <property type="component" value="Unassembled WGS sequence"/>
</dbReference>
<reference evidence="4" key="1">
    <citation type="journal article" date="2011" name="Genome Biol.">
        <title>Comparative genomics of the social amoebae Dictyostelium discoideum and Dictyostelium purpureum.</title>
        <authorList>
            <consortium name="US DOE Joint Genome Institute (JGI-PGF)"/>
            <person name="Sucgang R."/>
            <person name="Kuo A."/>
            <person name="Tian X."/>
            <person name="Salerno W."/>
            <person name="Parikh A."/>
            <person name="Feasley C.L."/>
            <person name="Dalin E."/>
            <person name="Tu H."/>
            <person name="Huang E."/>
            <person name="Barry K."/>
            <person name="Lindquist E."/>
            <person name="Shapiro H."/>
            <person name="Bruce D."/>
            <person name="Schmutz J."/>
            <person name="Salamov A."/>
            <person name="Fey P."/>
            <person name="Gaudet P."/>
            <person name="Anjard C."/>
            <person name="Babu M.M."/>
            <person name="Basu S."/>
            <person name="Bushmanova Y."/>
            <person name="van der Wel H."/>
            <person name="Katoh-Kurasawa M."/>
            <person name="Dinh C."/>
            <person name="Coutinho P.M."/>
            <person name="Saito T."/>
            <person name="Elias M."/>
            <person name="Schaap P."/>
            <person name="Kay R.R."/>
            <person name="Henrissat B."/>
            <person name="Eichinger L."/>
            <person name="Rivero F."/>
            <person name="Putnam N.H."/>
            <person name="West C.M."/>
            <person name="Loomis W.F."/>
            <person name="Chisholm R.L."/>
            <person name="Shaulsky G."/>
            <person name="Strassmann J.E."/>
            <person name="Queller D.C."/>
            <person name="Kuspa A."/>
            <person name="Grigoriev I.V."/>
        </authorList>
    </citation>
    <scope>NUCLEOTIDE SEQUENCE [LARGE SCALE GENOMIC DNA]</scope>
    <source>
        <strain evidence="4">QSDP1</strain>
    </source>
</reference>
<dbReference type="FunFam" id="3.60.10.10:FF:000185">
    <property type="entry name" value="Uncharacterized protein"/>
    <property type="match status" value="1"/>
</dbReference>
<dbReference type="RefSeq" id="XP_003292522.1">
    <property type="nucleotide sequence ID" value="XM_003292474.1"/>
</dbReference>
<dbReference type="OrthoDB" id="21040at2759"/>
<feature type="region of interest" description="Disordered" evidence="1">
    <location>
        <begin position="436"/>
        <end position="468"/>
    </location>
</feature>
<dbReference type="InterPro" id="IPR005135">
    <property type="entry name" value="Endo/exonuclease/phosphatase"/>
</dbReference>
<dbReference type="AlphaFoldDB" id="F0ZYN8"/>
<dbReference type="InterPro" id="IPR036691">
    <property type="entry name" value="Endo/exonu/phosph_ase_sf"/>
</dbReference>
<dbReference type="EMBL" id="GL871288">
    <property type="protein sequence ID" value="EGC30945.1"/>
    <property type="molecule type" value="Genomic_DNA"/>
</dbReference>
<dbReference type="FunCoup" id="F0ZYN8">
    <property type="interactions" value="628"/>
</dbReference>
<keyword evidence="4" id="KW-1185">Reference proteome</keyword>
<accession>F0ZYN8</accession>
<dbReference type="STRING" id="5786.F0ZYN8"/>
<evidence type="ECO:0000313" key="4">
    <source>
        <dbReference type="Proteomes" id="UP000001064"/>
    </source>
</evidence>
<dbReference type="VEuPathDB" id="AmoebaDB:DICPUDRAFT_50499"/>
<feature type="domain" description="Endonuclease/exonuclease/phosphatase" evidence="2">
    <location>
        <begin position="205"/>
        <end position="535"/>
    </location>
</feature>
<evidence type="ECO:0000259" key="2">
    <source>
        <dbReference type="Pfam" id="PF03372"/>
    </source>
</evidence>
<dbReference type="SUPFAM" id="SSF56219">
    <property type="entry name" value="DNase I-like"/>
    <property type="match status" value="1"/>
</dbReference>
<dbReference type="Gene3D" id="3.60.10.10">
    <property type="entry name" value="Endonuclease/exonuclease/phosphatase"/>
    <property type="match status" value="1"/>
</dbReference>
<evidence type="ECO:0000256" key="1">
    <source>
        <dbReference type="SAM" id="MobiDB-lite"/>
    </source>
</evidence>
<dbReference type="PANTHER" id="PTHR12121:SF34">
    <property type="entry name" value="PROTEIN ANGEL"/>
    <property type="match status" value="1"/>
</dbReference>
<evidence type="ECO:0000313" key="3">
    <source>
        <dbReference type="EMBL" id="EGC30945.1"/>
    </source>
</evidence>
<feature type="compositionally biased region" description="Polar residues" evidence="1">
    <location>
        <begin position="436"/>
        <end position="451"/>
    </location>
</feature>
<feature type="compositionally biased region" description="Low complexity" evidence="1">
    <location>
        <begin position="9"/>
        <end position="26"/>
    </location>
</feature>
<dbReference type="OMA" id="QYNILAD"/>
<protein>
    <recommendedName>
        <fullName evidence="2">Endonuclease/exonuclease/phosphatase domain-containing protein</fullName>
    </recommendedName>
</protein>
<feature type="region of interest" description="Disordered" evidence="1">
    <location>
        <begin position="1"/>
        <end position="40"/>
    </location>
</feature>
<dbReference type="PANTHER" id="PTHR12121">
    <property type="entry name" value="CARBON CATABOLITE REPRESSOR PROTEIN 4"/>
    <property type="match status" value="1"/>
</dbReference>
<dbReference type="KEGG" id="dpp:DICPUDRAFT_50499"/>